<dbReference type="PANTHER" id="PTHR11441:SF0">
    <property type="entry name" value="THYMIDINE KINASE, CYTOSOLIC"/>
    <property type="match status" value="1"/>
</dbReference>
<sequence length="188" mass="21114">MAKLYFRYGAMGSSKSANAIMVQYNYHERGQKALLVKPGIDQRDGAKIVGSRCGLSAPCILMEELDCINYREYNCIVVDEAQFLTKAQVQRLVEIVDDDGIPVVCYGLRADFRGELFEGSQWLLAWADTIEEVKTVCWCGKKAIWNARISDGRVLKEGEQIVLGGNESYTALCRKHWREGNLGPQKGQ</sequence>
<dbReference type="Gene3D" id="3.30.60.20">
    <property type="match status" value="1"/>
</dbReference>
<comment type="similarity">
    <text evidence="1 8 12">Belongs to the thymidine kinase family.</text>
</comment>
<dbReference type="GO" id="GO:0046104">
    <property type="term" value="P:thymidine metabolic process"/>
    <property type="evidence" value="ECO:0007669"/>
    <property type="project" value="TreeGrafter"/>
</dbReference>
<evidence type="ECO:0000256" key="7">
    <source>
        <dbReference type="ARBA" id="ARBA00022840"/>
    </source>
</evidence>
<dbReference type="GO" id="GO:0005524">
    <property type="term" value="F:ATP binding"/>
    <property type="evidence" value="ECO:0007669"/>
    <property type="project" value="UniProtKB-UniRule"/>
</dbReference>
<evidence type="ECO:0000256" key="4">
    <source>
        <dbReference type="ARBA" id="ARBA00022679"/>
    </source>
</evidence>
<evidence type="ECO:0000313" key="14">
    <source>
        <dbReference type="Proteomes" id="UP000824140"/>
    </source>
</evidence>
<gene>
    <name evidence="8" type="primary">tdk</name>
    <name evidence="13" type="ORF">IAA84_05900</name>
</gene>
<comment type="catalytic activity">
    <reaction evidence="8 11">
        <text>thymidine + ATP = dTMP + ADP + H(+)</text>
        <dbReference type="Rhea" id="RHEA:19129"/>
        <dbReference type="ChEBI" id="CHEBI:15378"/>
        <dbReference type="ChEBI" id="CHEBI:17748"/>
        <dbReference type="ChEBI" id="CHEBI:30616"/>
        <dbReference type="ChEBI" id="CHEBI:63528"/>
        <dbReference type="ChEBI" id="CHEBI:456216"/>
        <dbReference type="EC" id="2.7.1.21"/>
    </reaction>
</comment>
<organism evidence="13 14">
    <name type="scientific">Candidatus Alectryocaccomicrobium excrementavium</name>
    <dbReference type="NCBI Taxonomy" id="2840668"/>
    <lineage>
        <taxon>Bacteria</taxon>
        <taxon>Bacillati</taxon>
        <taxon>Bacillota</taxon>
        <taxon>Clostridia</taxon>
        <taxon>Candidatus Alectryocaccomicrobium</taxon>
    </lineage>
</organism>
<feature type="binding site" evidence="8">
    <location>
        <position position="173"/>
    </location>
    <ligand>
        <name>Zn(2+)</name>
        <dbReference type="ChEBI" id="CHEBI:29105"/>
    </ligand>
</feature>
<keyword evidence="7 8" id="KW-0067">ATP-binding</keyword>
<feature type="binding site" evidence="10">
    <location>
        <begin position="161"/>
        <end position="164"/>
    </location>
    <ligand>
        <name>substrate</name>
    </ligand>
</feature>
<evidence type="ECO:0000256" key="11">
    <source>
        <dbReference type="RuleBase" id="RU000544"/>
    </source>
</evidence>
<dbReference type="PROSITE" id="PS00603">
    <property type="entry name" value="TK_CELLULAR_TYPE"/>
    <property type="match status" value="1"/>
</dbReference>
<proteinExistence type="inferred from homology"/>
<feature type="binding site" evidence="10">
    <location>
        <position position="169"/>
    </location>
    <ligand>
        <name>substrate</name>
    </ligand>
</feature>
<dbReference type="Pfam" id="PF00265">
    <property type="entry name" value="TK"/>
    <property type="match status" value="1"/>
</dbReference>
<feature type="binding site" evidence="8">
    <location>
        <begin position="79"/>
        <end position="82"/>
    </location>
    <ligand>
        <name>ATP</name>
        <dbReference type="ChEBI" id="CHEBI:30616"/>
    </ligand>
</feature>
<evidence type="ECO:0000256" key="5">
    <source>
        <dbReference type="ARBA" id="ARBA00022741"/>
    </source>
</evidence>
<dbReference type="HAMAP" id="MF_00124">
    <property type="entry name" value="Thymidine_kinase"/>
    <property type="match status" value="1"/>
</dbReference>
<dbReference type="NCBIfam" id="NF003300">
    <property type="entry name" value="PRK04296.1-5"/>
    <property type="match status" value="1"/>
</dbReference>
<comment type="caution">
    <text evidence="8">Lacks conserved residue(s) required for the propagation of feature annotation.</text>
</comment>
<keyword evidence="8" id="KW-0963">Cytoplasm</keyword>
<dbReference type="EC" id="2.7.1.21" evidence="2 8"/>
<evidence type="ECO:0000256" key="6">
    <source>
        <dbReference type="ARBA" id="ARBA00022777"/>
    </source>
</evidence>
<keyword evidence="5 8" id="KW-0547">Nucleotide-binding</keyword>
<dbReference type="InterPro" id="IPR027417">
    <property type="entry name" value="P-loop_NTPase"/>
</dbReference>
<dbReference type="Proteomes" id="UP000824140">
    <property type="component" value="Unassembled WGS sequence"/>
</dbReference>
<reference evidence="13" key="1">
    <citation type="submission" date="2020-10" db="EMBL/GenBank/DDBJ databases">
        <authorList>
            <person name="Gilroy R."/>
        </authorList>
    </citation>
    <scope>NUCLEOTIDE SEQUENCE</scope>
    <source>
        <strain evidence="13">13766</strain>
    </source>
</reference>
<dbReference type="SUPFAM" id="SSF52540">
    <property type="entry name" value="P-loop containing nucleoside triphosphate hydrolases"/>
    <property type="match status" value="1"/>
</dbReference>
<feature type="active site" description="Proton acceptor" evidence="8 9">
    <location>
        <position position="80"/>
    </location>
</feature>
<dbReference type="GO" id="GO:0008270">
    <property type="term" value="F:zinc ion binding"/>
    <property type="evidence" value="ECO:0007669"/>
    <property type="project" value="UniProtKB-UniRule"/>
</dbReference>
<feature type="binding site" evidence="8">
    <location>
        <position position="137"/>
    </location>
    <ligand>
        <name>Zn(2+)</name>
        <dbReference type="ChEBI" id="CHEBI:29105"/>
    </ligand>
</feature>
<comment type="subcellular location">
    <subcellularLocation>
        <location evidence="8">Cytoplasm</location>
    </subcellularLocation>
</comment>
<dbReference type="AlphaFoldDB" id="A0A9D1FZV0"/>
<evidence type="ECO:0000256" key="2">
    <source>
        <dbReference type="ARBA" id="ARBA00012118"/>
    </source>
</evidence>
<comment type="subunit">
    <text evidence="8">Homotetramer.</text>
</comment>
<keyword evidence="6 8" id="KW-0418">Kinase</keyword>
<evidence type="ECO:0000256" key="9">
    <source>
        <dbReference type="PIRSR" id="PIRSR035805-1"/>
    </source>
</evidence>
<dbReference type="PANTHER" id="PTHR11441">
    <property type="entry name" value="THYMIDINE KINASE"/>
    <property type="match status" value="1"/>
</dbReference>
<dbReference type="SUPFAM" id="SSF57716">
    <property type="entry name" value="Glucocorticoid receptor-like (DNA-binding domain)"/>
    <property type="match status" value="1"/>
</dbReference>
<feature type="binding site" evidence="8">
    <location>
        <position position="139"/>
    </location>
    <ligand>
        <name>Zn(2+)</name>
        <dbReference type="ChEBI" id="CHEBI:29105"/>
    </ligand>
</feature>
<dbReference type="Gene3D" id="3.40.50.300">
    <property type="entry name" value="P-loop containing nucleotide triphosphate hydrolases"/>
    <property type="match status" value="1"/>
</dbReference>
<evidence type="ECO:0000313" key="13">
    <source>
        <dbReference type="EMBL" id="HIS92536.1"/>
    </source>
</evidence>
<evidence type="ECO:0000256" key="1">
    <source>
        <dbReference type="ARBA" id="ARBA00007587"/>
    </source>
</evidence>
<comment type="caution">
    <text evidence="13">The sequence shown here is derived from an EMBL/GenBank/DDBJ whole genome shotgun (WGS) entry which is preliminary data.</text>
</comment>
<name>A0A9D1FZV0_9FIRM</name>
<dbReference type="GO" id="GO:0004797">
    <property type="term" value="F:thymidine kinase activity"/>
    <property type="evidence" value="ECO:0007669"/>
    <property type="project" value="UniProtKB-UniRule"/>
</dbReference>
<accession>A0A9D1FZV0</accession>
<dbReference type="InterPro" id="IPR020633">
    <property type="entry name" value="Thymidine_kinase_CS"/>
</dbReference>
<reference evidence="13" key="2">
    <citation type="journal article" date="2021" name="PeerJ">
        <title>Extensive microbial diversity within the chicken gut microbiome revealed by metagenomics and culture.</title>
        <authorList>
            <person name="Gilroy R."/>
            <person name="Ravi A."/>
            <person name="Getino M."/>
            <person name="Pursley I."/>
            <person name="Horton D.L."/>
            <person name="Alikhan N.F."/>
            <person name="Baker D."/>
            <person name="Gharbi K."/>
            <person name="Hall N."/>
            <person name="Watson M."/>
            <person name="Adriaenssens E.M."/>
            <person name="Foster-Nyarko E."/>
            <person name="Jarju S."/>
            <person name="Secka A."/>
            <person name="Antonio M."/>
            <person name="Oren A."/>
            <person name="Chaudhuri R.R."/>
            <person name="La Ragione R."/>
            <person name="Hildebrand F."/>
            <person name="Pallen M.J."/>
        </authorList>
    </citation>
    <scope>NUCLEOTIDE SEQUENCE</scope>
    <source>
        <strain evidence="13">13766</strain>
    </source>
</reference>
<evidence type="ECO:0000256" key="3">
    <source>
        <dbReference type="ARBA" id="ARBA00022634"/>
    </source>
</evidence>
<evidence type="ECO:0000256" key="8">
    <source>
        <dbReference type="HAMAP-Rule" id="MF_00124"/>
    </source>
</evidence>
<dbReference type="GO" id="GO:0071897">
    <property type="term" value="P:DNA biosynthetic process"/>
    <property type="evidence" value="ECO:0007669"/>
    <property type="project" value="UniProtKB-KW"/>
</dbReference>
<dbReference type="InterPro" id="IPR001267">
    <property type="entry name" value="Thymidine_kinase"/>
</dbReference>
<evidence type="ECO:0000256" key="12">
    <source>
        <dbReference type="RuleBase" id="RU004165"/>
    </source>
</evidence>
<evidence type="ECO:0000256" key="10">
    <source>
        <dbReference type="PIRSR" id="PIRSR035805-2"/>
    </source>
</evidence>
<feature type="binding site" evidence="8">
    <location>
        <position position="176"/>
    </location>
    <ligand>
        <name>Zn(2+)</name>
        <dbReference type="ChEBI" id="CHEBI:29105"/>
    </ligand>
</feature>
<keyword evidence="8" id="KW-0862">Zinc</keyword>
<keyword evidence="3 8" id="KW-0237">DNA synthesis</keyword>
<dbReference type="EMBL" id="DVJN01000114">
    <property type="protein sequence ID" value="HIS92536.1"/>
    <property type="molecule type" value="Genomic_DNA"/>
</dbReference>
<protein>
    <recommendedName>
        <fullName evidence="2 8">Thymidine kinase</fullName>
        <ecNumber evidence="2 8">2.7.1.21</ecNumber>
    </recommendedName>
</protein>
<dbReference type="PIRSF" id="PIRSF035805">
    <property type="entry name" value="TK_cell"/>
    <property type="match status" value="1"/>
</dbReference>
<keyword evidence="8" id="KW-0479">Metal-binding</keyword>
<keyword evidence="4 8" id="KW-0808">Transferase</keyword>
<dbReference type="GO" id="GO:0005829">
    <property type="term" value="C:cytosol"/>
    <property type="evidence" value="ECO:0007669"/>
    <property type="project" value="TreeGrafter"/>
</dbReference>